<evidence type="ECO:0000256" key="10">
    <source>
        <dbReference type="SAM" id="MobiDB-lite"/>
    </source>
</evidence>
<evidence type="ECO:0000256" key="4">
    <source>
        <dbReference type="ARBA" id="ARBA00022723"/>
    </source>
</evidence>
<evidence type="ECO:0000313" key="12">
    <source>
        <dbReference type="EMBL" id="WXB12063.1"/>
    </source>
</evidence>
<dbReference type="InterPro" id="IPR051536">
    <property type="entry name" value="UDG_Type-4/5"/>
</dbReference>
<protein>
    <recommendedName>
        <fullName evidence="2">Type-4 uracil-DNA glycosylase</fullName>
    </recommendedName>
</protein>
<evidence type="ECO:0000313" key="13">
    <source>
        <dbReference type="Proteomes" id="UP001370348"/>
    </source>
</evidence>
<dbReference type="InterPro" id="IPR036895">
    <property type="entry name" value="Uracil-DNA_glycosylase-like_sf"/>
</dbReference>
<feature type="region of interest" description="Disordered" evidence="10">
    <location>
        <begin position="1"/>
        <end position="20"/>
    </location>
</feature>
<dbReference type="NCBIfam" id="TIGR03914">
    <property type="entry name" value="UDG_fam_dom"/>
    <property type="match status" value="1"/>
</dbReference>
<evidence type="ECO:0000256" key="2">
    <source>
        <dbReference type="ARBA" id="ARBA00019403"/>
    </source>
</evidence>
<feature type="region of interest" description="Disordered" evidence="10">
    <location>
        <begin position="205"/>
        <end position="253"/>
    </location>
</feature>
<dbReference type="SMART" id="SM00987">
    <property type="entry name" value="UreE_C"/>
    <property type="match status" value="1"/>
</dbReference>
<proteinExistence type="inferred from homology"/>
<keyword evidence="13" id="KW-1185">Reference proteome</keyword>
<evidence type="ECO:0000256" key="7">
    <source>
        <dbReference type="ARBA" id="ARBA00023004"/>
    </source>
</evidence>
<name>A0ABZ2LMC9_9BACT</name>
<dbReference type="RefSeq" id="WP_394821680.1">
    <property type="nucleotide sequence ID" value="NZ_CP089984.1"/>
</dbReference>
<keyword evidence="8" id="KW-0411">Iron-sulfur</keyword>
<keyword evidence="5" id="KW-0227">DNA damage</keyword>
<evidence type="ECO:0000256" key="9">
    <source>
        <dbReference type="ARBA" id="ARBA00023204"/>
    </source>
</evidence>
<keyword evidence="4" id="KW-0479">Metal-binding</keyword>
<keyword evidence="9" id="KW-0234">DNA repair</keyword>
<dbReference type="PANTHER" id="PTHR33693:SF9">
    <property type="entry name" value="TYPE-4 URACIL-DNA GLYCOSYLASE"/>
    <property type="match status" value="1"/>
</dbReference>
<dbReference type="CDD" id="cd10030">
    <property type="entry name" value="UDG-F4_TTUDGA_SPO1dp_like"/>
    <property type="match status" value="1"/>
</dbReference>
<dbReference type="EMBL" id="CP089984">
    <property type="protein sequence ID" value="WXB12063.1"/>
    <property type="molecule type" value="Genomic_DNA"/>
</dbReference>
<dbReference type="Gene3D" id="3.40.470.10">
    <property type="entry name" value="Uracil-DNA glycosylase-like domain"/>
    <property type="match status" value="1"/>
</dbReference>
<dbReference type="SUPFAM" id="SSF52141">
    <property type="entry name" value="Uracil-DNA glycosylase-like"/>
    <property type="match status" value="1"/>
</dbReference>
<gene>
    <name evidence="12" type="ORF">LZC94_29935</name>
</gene>
<evidence type="ECO:0000256" key="3">
    <source>
        <dbReference type="ARBA" id="ARBA00022485"/>
    </source>
</evidence>
<organism evidence="12 13">
    <name type="scientific">Pendulispora albinea</name>
    <dbReference type="NCBI Taxonomy" id="2741071"/>
    <lineage>
        <taxon>Bacteria</taxon>
        <taxon>Pseudomonadati</taxon>
        <taxon>Myxococcota</taxon>
        <taxon>Myxococcia</taxon>
        <taxon>Myxococcales</taxon>
        <taxon>Sorangiineae</taxon>
        <taxon>Pendulisporaceae</taxon>
        <taxon>Pendulispora</taxon>
    </lineage>
</organism>
<dbReference type="SMART" id="SM00986">
    <property type="entry name" value="UDG"/>
    <property type="match status" value="1"/>
</dbReference>
<feature type="compositionally biased region" description="Pro residues" evidence="10">
    <location>
        <begin position="215"/>
        <end position="227"/>
    </location>
</feature>
<evidence type="ECO:0000256" key="1">
    <source>
        <dbReference type="ARBA" id="ARBA00006521"/>
    </source>
</evidence>
<dbReference type="PANTHER" id="PTHR33693">
    <property type="entry name" value="TYPE-5 URACIL-DNA GLYCOSYLASE"/>
    <property type="match status" value="1"/>
</dbReference>
<sequence>MVQASKSEQPAAPVPEDGTLDNLTDAAKGCRACPLWERATQTVFGRGPTGSRVMLVGEQPGDSEDRFGEPFVGPAGRLLDQALKRAGFDREAIYVTNAVKHFKWEPRGKRRLHSKPNRGEIEACRPWLDAEIRAVRPRVIVCLGATAAQALLGKELRVTRDRGKAIPSPLAPYVMATVHPSSLLRSPDEETRRREMERFVDDLKKARAYAAAPAEPAPSPASAPPRPAGRKSSQAAGRSSTLVQPGSRRSKAL</sequence>
<dbReference type="Pfam" id="PF03167">
    <property type="entry name" value="UDG"/>
    <property type="match status" value="1"/>
</dbReference>
<comment type="similarity">
    <text evidence="1">Belongs to the uracil-DNA glycosylase (UDG) superfamily. Type 4 (UDGa) family.</text>
</comment>
<feature type="compositionally biased region" description="Polar residues" evidence="10">
    <location>
        <begin position="231"/>
        <end position="244"/>
    </location>
</feature>
<evidence type="ECO:0000256" key="8">
    <source>
        <dbReference type="ARBA" id="ARBA00023014"/>
    </source>
</evidence>
<reference evidence="12 13" key="1">
    <citation type="submission" date="2021-12" db="EMBL/GenBank/DDBJ databases">
        <title>Discovery of the Pendulisporaceae a myxobacterial family with distinct sporulation behavior and unique specialized metabolism.</title>
        <authorList>
            <person name="Garcia R."/>
            <person name="Popoff A."/>
            <person name="Bader C.D."/>
            <person name="Loehr J."/>
            <person name="Walesch S."/>
            <person name="Walt C."/>
            <person name="Boldt J."/>
            <person name="Bunk B."/>
            <person name="Haeckl F.J.F.P.J."/>
            <person name="Gunesch A.P."/>
            <person name="Birkelbach J."/>
            <person name="Nuebel U."/>
            <person name="Pietschmann T."/>
            <person name="Bach T."/>
            <person name="Mueller R."/>
        </authorList>
    </citation>
    <scope>NUCLEOTIDE SEQUENCE [LARGE SCALE GENOMIC DNA]</scope>
    <source>
        <strain evidence="12 13">MSr11954</strain>
    </source>
</reference>
<accession>A0ABZ2LMC9</accession>
<evidence type="ECO:0000256" key="6">
    <source>
        <dbReference type="ARBA" id="ARBA00022801"/>
    </source>
</evidence>
<keyword evidence="3" id="KW-0004">4Fe-4S</keyword>
<keyword evidence="6" id="KW-0378">Hydrolase</keyword>
<keyword evidence="7" id="KW-0408">Iron</keyword>
<dbReference type="Proteomes" id="UP001370348">
    <property type="component" value="Chromosome"/>
</dbReference>
<dbReference type="InterPro" id="IPR005273">
    <property type="entry name" value="Ura-DNA_glyco_family4"/>
</dbReference>
<evidence type="ECO:0000259" key="11">
    <source>
        <dbReference type="SMART" id="SM00986"/>
    </source>
</evidence>
<feature type="domain" description="Uracil-DNA glycosylase-like" evidence="11">
    <location>
        <begin position="44"/>
        <end position="204"/>
    </location>
</feature>
<evidence type="ECO:0000256" key="5">
    <source>
        <dbReference type="ARBA" id="ARBA00022763"/>
    </source>
</evidence>
<dbReference type="NCBIfam" id="TIGR00758">
    <property type="entry name" value="UDG_fam4"/>
    <property type="match status" value="1"/>
</dbReference>
<dbReference type="InterPro" id="IPR005122">
    <property type="entry name" value="Uracil-DNA_glycosylase-like"/>
</dbReference>